<dbReference type="EMBL" id="CP020921">
    <property type="protein sequence ID" value="AWB09478.1"/>
    <property type="molecule type" value="Genomic_DNA"/>
</dbReference>
<evidence type="ECO:0000256" key="5">
    <source>
        <dbReference type="ARBA" id="ARBA00023014"/>
    </source>
</evidence>
<sequence length="57" mass="6095">MKAYVNETLCIGCGTCEALCPDVFKMDGAVAKVISETCSDCCQSAKESCPVEAIWLE</sequence>
<comment type="function">
    <text evidence="6">Ferredoxins are iron-sulfur proteins that transfer electrons in a wide variety of metabolic reactions.</text>
</comment>
<dbReference type="InterPro" id="IPR001080">
    <property type="entry name" value="3Fe4S_ferredoxin"/>
</dbReference>
<dbReference type="Pfam" id="PF13370">
    <property type="entry name" value="Fer4_13"/>
    <property type="match status" value="1"/>
</dbReference>
<name>A0A2R4VYB6_THEAF</name>
<dbReference type="Proteomes" id="UP000244792">
    <property type="component" value="Chromosome"/>
</dbReference>
<dbReference type="PANTHER" id="PTHR36923:SF3">
    <property type="entry name" value="FERREDOXIN"/>
    <property type="match status" value="1"/>
</dbReference>
<dbReference type="PROSITE" id="PS51379">
    <property type="entry name" value="4FE4S_FER_2"/>
    <property type="match status" value="1"/>
</dbReference>
<dbReference type="PRINTS" id="PR00352">
    <property type="entry name" value="3FE4SFRDOXIN"/>
</dbReference>
<dbReference type="GO" id="GO:0005506">
    <property type="term" value="F:iron ion binding"/>
    <property type="evidence" value="ECO:0007669"/>
    <property type="project" value="UniProtKB-UniRule"/>
</dbReference>
<keyword evidence="1 6" id="KW-0813">Transport</keyword>
<gene>
    <name evidence="8" type="ORF">TDSAC_0088</name>
</gene>
<keyword evidence="2 6" id="KW-0479">Metal-binding</keyword>
<dbReference type="KEGG" id="taci:TDSAC_0088"/>
<dbReference type="Gene3D" id="3.30.70.20">
    <property type="match status" value="1"/>
</dbReference>
<protein>
    <recommendedName>
        <fullName evidence="6">Ferredoxin</fullName>
    </recommendedName>
</protein>
<evidence type="ECO:0000256" key="4">
    <source>
        <dbReference type="ARBA" id="ARBA00023004"/>
    </source>
</evidence>
<dbReference type="OrthoDB" id="9803319at2"/>
<reference evidence="8 9" key="1">
    <citation type="submission" date="2017-04" db="EMBL/GenBank/DDBJ databases">
        <title>Genomic insights into metabolism of Thermodesulfobium acidiphilum.</title>
        <authorList>
            <person name="Toshchakov S.V."/>
            <person name="Frolov E.N."/>
            <person name="Kublanov I.V."/>
            <person name="Samarov N.I."/>
            <person name="Novikov A."/>
            <person name="Lebedinsky A.V."/>
            <person name="Bonch-Osmolovskaya E.A."/>
            <person name="Chernyh N.A."/>
        </authorList>
    </citation>
    <scope>NUCLEOTIDE SEQUENCE [LARGE SCALE GENOMIC DNA]</scope>
    <source>
        <strain evidence="8 9">3127-1</strain>
    </source>
</reference>
<keyword evidence="4 6" id="KW-0408">Iron</keyword>
<keyword evidence="3 6" id="KW-0249">Electron transport</keyword>
<organism evidence="8 9">
    <name type="scientific">Thermodesulfobium acidiphilum</name>
    <dbReference type="NCBI Taxonomy" id="1794699"/>
    <lineage>
        <taxon>Bacteria</taxon>
        <taxon>Pseudomonadati</taxon>
        <taxon>Thermodesulfobiota</taxon>
        <taxon>Thermodesulfobiia</taxon>
        <taxon>Thermodesulfobiales</taxon>
        <taxon>Thermodesulfobiaceae</taxon>
        <taxon>Thermodesulfobium</taxon>
    </lineage>
</organism>
<evidence type="ECO:0000256" key="1">
    <source>
        <dbReference type="ARBA" id="ARBA00022448"/>
    </source>
</evidence>
<dbReference type="PANTHER" id="PTHR36923">
    <property type="entry name" value="FERREDOXIN"/>
    <property type="match status" value="1"/>
</dbReference>
<dbReference type="AlphaFoldDB" id="A0A2R4VYB6"/>
<evidence type="ECO:0000313" key="8">
    <source>
        <dbReference type="EMBL" id="AWB09478.1"/>
    </source>
</evidence>
<dbReference type="GO" id="GO:0051536">
    <property type="term" value="F:iron-sulfur cluster binding"/>
    <property type="evidence" value="ECO:0007669"/>
    <property type="project" value="UniProtKB-KW"/>
</dbReference>
<dbReference type="InterPro" id="IPR017896">
    <property type="entry name" value="4Fe4S_Fe-S-bd"/>
</dbReference>
<dbReference type="PROSITE" id="PS00198">
    <property type="entry name" value="4FE4S_FER_1"/>
    <property type="match status" value="1"/>
</dbReference>
<feature type="domain" description="4Fe-4S ferredoxin-type" evidence="7">
    <location>
        <begin position="1"/>
        <end position="29"/>
    </location>
</feature>
<evidence type="ECO:0000256" key="6">
    <source>
        <dbReference type="RuleBase" id="RU368020"/>
    </source>
</evidence>
<dbReference type="GO" id="GO:0009055">
    <property type="term" value="F:electron transfer activity"/>
    <property type="evidence" value="ECO:0007669"/>
    <property type="project" value="UniProtKB-UniRule"/>
</dbReference>
<evidence type="ECO:0000256" key="3">
    <source>
        <dbReference type="ARBA" id="ARBA00022982"/>
    </source>
</evidence>
<dbReference type="SUPFAM" id="SSF54862">
    <property type="entry name" value="4Fe-4S ferredoxins"/>
    <property type="match status" value="1"/>
</dbReference>
<evidence type="ECO:0000313" key="9">
    <source>
        <dbReference type="Proteomes" id="UP000244792"/>
    </source>
</evidence>
<keyword evidence="9" id="KW-1185">Reference proteome</keyword>
<accession>A0A2R4VYB6</accession>
<evidence type="ECO:0000259" key="7">
    <source>
        <dbReference type="PROSITE" id="PS51379"/>
    </source>
</evidence>
<dbReference type="InterPro" id="IPR017900">
    <property type="entry name" value="4Fe4S_Fe_S_CS"/>
</dbReference>
<evidence type="ECO:0000256" key="2">
    <source>
        <dbReference type="ARBA" id="ARBA00022723"/>
    </source>
</evidence>
<dbReference type="InterPro" id="IPR051269">
    <property type="entry name" value="Fe-S_cluster_ET"/>
</dbReference>
<proteinExistence type="predicted"/>
<dbReference type="RefSeq" id="WP_108307806.1">
    <property type="nucleotide sequence ID" value="NZ_CP020921.1"/>
</dbReference>
<keyword evidence="5 6" id="KW-0411">Iron-sulfur</keyword>